<accession>A0AAV4AK81</accession>
<protein>
    <submittedName>
        <fullName evidence="2">Uncharacterized protein</fullName>
    </submittedName>
</protein>
<reference evidence="2 3" key="1">
    <citation type="journal article" date="2021" name="Elife">
        <title>Chloroplast acquisition without the gene transfer in kleptoplastic sea slugs, Plakobranchus ocellatus.</title>
        <authorList>
            <person name="Maeda T."/>
            <person name="Takahashi S."/>
            <person name="Yoshida T."/>
            <person name="Shimamura S."/>
            <person name="Takaki Y."/>
            <person name="Nagai Y."/>
            <person name="Toyoda A."/>
            <person name="Suzuki Y."/>
            <person name="Arimoto A."/>
            <person name="Ishii H."/>
            <person name="Satoh N."/>
            <person name="Nishiyama T."/>
            <person name="Hasebe M."/>
            <person name="Maruyama T."/>
            <person name="Minagawa J."/>
            <person name="Obokata J."/>
            <person name="Shigenobu S."/>
        </authorList>
    </citation>
    <scope>NUCLEOTIDE SEQUENCE [LARGE SCALE GENOMIC DNA]</scope>
</reference>
<evidence type="ECO:0000313" key="2">
    <source>
        <dbReference type="EMBL" id="GFO07760.1"/>
    </source>
</evidence>
<evidence type="ECO:0000313" key="3">
    <source>
        <dbReference type="Proteomes" id="UP000735302"/>
    </source>
</evidence>
<feature type="region of interest" description="Disordered" evidence="1">
    <location>
        <begin position="7"/>
        <end position="55"/>
    </location>
</feature>
<dbReference type="AlphaFoldDB" id="A0AAV4AK81"/>
<dbReference type="Proteomes" id="UP000735302">
    <property type="component" value="Unassembled WGS sequence"/>
</dbReference>
<comment type="caution">
    <text evidence="2">The sequence shown here is derived from an EMBL/GenBank/DDBJ whole genome shotgun (WGS) entry which is preliminary data.</text>
</comment>
<evidence type="ECO:0000256" key="1">
    <source>
        <dbReference type="SAM" id="MobiDB-lite"/>
    </source>
</evidence>
<proteinExistence type="predicted"/>
<feature type="compositionally biased region" description="Basic and acidic residues" evidence="1">
    <location>
        <begin position="27"/>
        <end position="42"/>
    </location>
</feature>
<sequence length="129" mass="14404">MVTITFYNLTSATKKATRRRGPSTEPTNEKEVRSNKVRERPCQEVSTRDVGGTVDSGSALRSAGILLLRVRAPPPTLRSNGWPENLRSHFSGLATHKHRTKANEYTNILAIPRSTFCHLYAQLGEDLQD</sequence>
<name>A0AAV4AK81_9GAST</name>
<organism evidence="2 3">
    <name type="scientific">Plakobranchus ocellatus</name>
    <dbReference type="NCBI Taxonomy" id="259542"/>
    <lineage>
        <taxon>Eukaryota</taxon>
        <taxon>Metazoa</taxon>
        <taxon>Spiralia</taxon>
        <taxon>Lophotrochozoa</taxon>
        <taxon>Mollusca</taxon>
        <taxon>Gastropoda</taxon>
        <taxon>Heterobranchia</taxon>
        <taxon>Euthyneura</taxon>
        <taxon>Panpulmonata</taxon>
        <taxon>Sacoglossa</taxon>
        <taxon>Placobranchoidea</taxon>
        <taxon>Plakobranchidae</taxon>
        <taxon>Plakobranchus</taxon>
    </lineage>
</organism>
<gene>
    <name evidence="2" type="ORF">PoB_003426500</name>
</gene>
<dbReference type="EMBL" id="BLXT01003909">
    <property type="protein sequence ID" value="GFO07760.1"/>
    <property type="molecule type" value="Genomic_DNA"/>
</dbReference>
<keyword evidence="3" id="KW-1185">Reference proteome</keyword>